<feature type="compositionally biased region" description="Basic and acidic residues" evidence="2">
    <location>
        <begin position="1458"/>
        <end position="1474"/>
    </location>
</feature>
<feature type="region of interest" description="Disordered" evidence="2">
    <location>
        <begin position="1123"/>
        <end position="1155"/>
    </location>
</feature>
<organism evidence="5 6">
    <name type="scientific">Alosa alosa</name>
    <name type="common">allis shad</name>
    <dbReference type="NCBI Taxonomy" id="278164"/>
    <lineage>
        <taxon>Eukaryota</taxon>
        <taxon>Metazoa</taxon>
        <taxon>Chordata</taxon>
        <taxon>Craniata</taxon>
        <taxon>Vertebrata</taxon>
        <taxon>Euteleostomi</taxon>
        <taxon>Actinopterygii</taxon>
        <taxon>Neopterygii</taxon>
        <taxon>Teleostei</taxon>
        <taxon>Clupei</taxon>
        <taxon>Clupeiformes</taxon>
        <taxon>Clupeoidei</taxon>
        <taxon>Clupeidae</taxon>
        <taxon>Alosa</taxon>
    </lineage>
</organism>
<dbReference type="Pfam" id="PF22068">
    <property type="entry name" value="Androglobin_II"/>
    <property type="match status" value="1"/>
</dbReference>
<dbReference type="PROSITE" id="PS50096">
    <property type="entry name" value="IQ"/>
    <property type="match status" value="1"/>
</dbReference>
<feature type="region of interest" description="Disordered" evidence="2">
    <location>
        <begin position="495"/>
        <end position="551"/>
    </location>
</feature>
<feature type="region of interest" description="Disordered" evidence="2">
    <location>
        <begin position="826"/>
        <end position="855"/>
    </location>
</feature>
<evidence type="ECO:0000256" key="1">
    <source>
        <dbReference type="PROSITE-ProRule" id="PRU00239"/>
    </source>
</evidence>
<dbReference type="SUPFAM" id="SSF54001">
    <property type="entry name" value="Cysteine proteinases"/>
    <property type="match status" value="1"/>
</dbReference>
<dbReference type="Pfam" id="PF00648">
    <property type="entry name" value="Peptidase_C2"/>
    <property type="match status" value="1"/>
</dbReference>
<sequence length="1489" mass="168057">MCKNTTMSKAPKKKDYSSSRVTSSPAQTPNKESSSLVASASEGLGDLKKSRVPIWPEWNEAEVNAEKWDATKSKDAKGAKGSHAQLFEDPEGRVDLPVSLKVHSWKRPSDYLVNKAPVVVENECAFDLTTANEHLLCSELMRWIISEIYILWKACNSGISGSEDRAVSVETTPGTWRPWEHIYSLCKVVKGHQPLYNPYGKYVVKLYWMGAWRKVTIDDALPFDEENKLLLPSSTNQSELWPMLLAKALIKLANTDLIPGNRRELGEFTIIHTLTGWVPEIIPLNMRCVGAMWTFLRKAMPRFQLKKEDSATSPDMRNRTEPLSLNNKSPEKHKDSAKRKGKDIDQGRKSQTPVATSGQPNHNTENVMVCASYLPLKLLERKTSELGKMADSSEYLRQCGLSQLCSHPVLLTQTRVGPLVAQPVAAPVPRWKLIRPHRQHRPTDEPQAEPAVEKPQEFIEVASPFLNLKLKTLVTEIRSRKQICSSVLASFTEHNENERENITDSLQSEQADAVEPTEVTAEDKKKDERPPSDQTASETQSTSVDTPPPVCVSEKPALQETWVPLEHFTHCFQTLLVFHKPNAYPYHSQKSQYKSSVSSRLSATALSSPNSAAARQSQYPEEKGSYFLVVDSLQRSEILISFSALLHWGETLEEKKELQLRCGVLTVEPFSWKSLIYQLPILSTHTTACKAVTLKLQPVLGFHVHLYSRTPFIFGDEEAVMPVLTKESVCFLEQAVCIASALGQVVRCFSSDTERQAASRALTNTHFPPNSPRAAAGEHMKLFGEATHEMFSRALDRALTSQELLAVQALTLQPCLTLQPSPAACSHTHSHTHTRTPALEHREQPGTWSERSPTEAEERAAVTLQAGLRGYAARRMVRAARPGTKENLSAAKTLQEMWASVKTDLKKHAISLLGYMFSESPSCVDLYGCRENEQSRISFSEYSVTLPDTPNIWALIFREVFFVPNDTLLVAKVYSPVVSALHVINNDTGEEMPKVFHKVEPHIYKSNQKGYTFVAEAHTGDVPIGRWRMCLIGCRQPLPFPARETPVNSFCVKEFKDYYIPNEKYIICRFSVKVNVDVLGTVQFQTSASHVHLRMTVLDHEDALTSATGKGQVIIPVFTFSADPDSEESQEKEDSEETDTHTLTESAPPSSHTHTHKYVVQVEVLHRSWAVSEAEAAFIQTLRHAERNEIRVSPFTTVGGDKPEEVTAPSSTDQSSNDGQKSNTPKSSRKTKEKEKDKEKDKEKEKPVAKPASRLEQALDTSKPHWTLRVVCEQAEAESVCVKRDMERQEQIKALKMAWESADPGRAVKALQSRLQFINKCVRGLTGDGPTDGADRRDSVFQQSPDFQDMNLFNAAQFAPMDYTPYIRRTHSQPLLKDEAIAECQRVERSERIQEFRLQRDMVLERRQQERAARRQLKRRQIQLYDVIQISLWEHRQRVLEAREEFLQRLLVEETQQREEEAAHEALRQMEQEKNQAQAAARKSAGKKK</sequence>
<feature type="region of interest" description="Disordered" evidence="2">
    <location>
        <begin position="306"/>
        <end position="363"/>
    </location>
</feature>
<evidence type="ECO:0000259" key="3">
    <source>
        <dbReference type="PROSITE" id="PS50203"/>
    </source>
</evidence>
<feature type="compositionally biased region" description="Basic and acidic residues" evidence="2">
    <location>
        <begin position="1230"/>
        <end position="1248"/>
    </location>
</feature>
<feature type="compositionally biased region" description="Acidic residues" evidence="2">
    <location>
        <begin position="1124"/>
        <end position="1137"/>
    </location>
</feature>
<dbReference type="Pfam" id="PF22070">
    <property type="entry name" value="Androglobin_V"/>
    <property type="match status" value="2"/>
</dbReference>
<dbReference type="PANTHER" id="PTHR46298">
    <property type="entry name" value="ANDROGLOBIN"/>
    <property type="match status" value="1"/>
</dbReference>
<dbReference type="InterPro" id="IPR054095">
    <property type="entry name" value="Androglobin_V"/>
</dbReference>
<dbReference type="InterPro" id="IPR001300">
    <property type="entry name" value="Peptidase_C2_calpain_cat"/>
</dbReference>
<proteinExistence type="predicted"/>
<dbReference type="Pfam" id="PF22069">
    <property type="entry name" value="Androglobin_IV"/>
    <property type="match status" value="1"/>
</dbReference>
<dbReference type="InterPro" id="IPR053033">
    <property type="entry name" value="Androglobin-like"/>
</dbReference>
<dbReference type="PROSITE" id="PS52042">
    <property type="entry name" value="GLOBIN_CP_ADGB"/>
    <property type="match status" value="1"/>
</dbReference>
<feature type="compositionally biased region" description="Basic and acidic residues" evidence="2">
    <location>
        <begin position="306"/>
        <end position="320"/>
    </location>
</feature>
<dbReference type="EMBL" id="JADWDJ010000008">
    <property type="protein sequence ID" value="KAG5276818.1"/>
    <property type="molecule type" value="Genomic_DNA"/>
</dbReference>
<dbReference type="Proteomes" id="UP000823561">
    <property type="component" value="Chromosome 8"/>
</dbReference>
<feature type="region of interest" description="Disordered" evidence="2">
    <location>
        <begin position="1"/>
        <end position="42"/>
    </location>
</feature>
<dbReference type="InterPro" id="IPR054094">
    <property type="entry name" value="Androglobin_IV"/>
</dbReference>
<keyword evidence="6" id="KW-1185">Reference proteome</keyword>
<dbReference type="CDD" id="cd22307">
    <property type="entry name" value="Adgb_C_mid-like"/>
    <property type="match status" value="1"/>
</dbReference>
<accession>A0AAV6GNP9</accession>
<feature type="region of interest" description="Disordered" evidence="2">
    <location>
        <begin position="1193"/>
        <end position="1260"/>
    </location>
</feature>
<feature type="domain" description="Globin" evidence="4">
    <location>
        <begin position="705"/>
        <end position="919"/>
    </location>
</feature>
<evidence type="ECO:0000256" key="2">
    <source>
        <dbReference type="SAM" id="MobiDB-lite"/>
    </source>
</evidence>
<evidence type="ECO:0000259" key="4">
    <source>
        <dbReference type="PROSITE" id="PS52042"/>
    </source>
</evidence>
<dbReference type="SMART" id="SM00230">
    <property type="entry name" value="CysPc"/>
    <property type="match status" value="1"/>
</dbReference>
<feature type="compositionally biased region" description="Polar residues" evidence="2">
    <location>
        <begin position="18"/>
        <end position="38"/>
    </location>
</feature>
<feature type="compositionally biased region" description="Polar residues" evidence="2">
    <location>
        <begin position="1208"/>
        <end position="1226"/>
    </location>
</feature>
<protein>
    <recommendedName>
        <fullName evidence="7">Androglobin</fullName>
    </recommendedName>
</protein>
<evidence type="ECO:0008006" key="7">
    <source>
        <dbReference type="Google" id="ProtNLM"/>
    </source>
</evidence>
<dbReference type="PROSITE" id="PS50203">
    <property type="entry name" value="CALPAIN_CAT"/>
    <property type="match status" value="1"/>
</dbReference>
<name>A0AAV6GNP9_9TELE</name>
<reference evidence="5" key="1">
    <citation type="submission" date="2020-10" db="EMBL/GenBank/DDBJ databases">
        <title>Chromosome-scale genome assembly of the Allis shad, Alosa alosa.</title>
        <authorList>
            <person name="Margot Z."/>
            <person name="Christophe K."/>
            <person name="Cabau C."/>
            <person name="Louis A."/>
            <person name="Berthelot C."/>
            <person name="Parey E."/>
            <person name="Roest Crollius H."/>
            <person name="Montfort J."/>
            <person name="Robinson-Rechavi M."/>
            <person name="Bucao C."/>
            <person name="Bouchez O."/>
            <person name="Gislard M."/>
            <person name="Lluch J."/>
            <person name="Milhes M."/>
            <person name="Lampietro C."/>
            <person name="Lopez Roques C."/>
            <person name="Donnadieu C."/>
            <person name="Braasch I."/>
            <person name="Desvignes T."/>
            <person name="Postlethwait J."/>
            <person name="Bobe J."/>
            <person name="Guiguen Y."/>
        </authorList>
    </citation>
    <scope>NUCLEOTIDE SEQUENCE</scope>
    <source>
        <strain evidence="5">M-15738</strain>
        <tissue evidence="5">Blood</tissue>
    </source>
</reference>
<dbReference type="InterPro" id="IPR054093">
    <property type="entry name" value="Androglobin_II"/>
</dbReference>
<feature type="compositionally biased region" description="Polar residues" evidence="2">
    <location>
        <begin position="532"/>
        <end position="545"/>
    </location>
</feature>
<dbReference type="InterPro" id="IPR057249">
    <property type="entry name" value="Globin_CP_ADGB"/>
</dbReference>
<feature type="compositionally biased region" description="Polar residues" evidence="2">
    <location>
        <begin position="1141"/>
        <end position="1152"/>
    </location>
</feature>
<gene>
    <name evidence="5" type="ORF">AALO_G00110110</name>
</gene>
<evidence type="ECO:0000313" key="6">
    <source>
        <dbReference type="Proteomes" id="UP000823561"/>
    </source>
</evidence>
<feature type="region of interest" description="Disordered" evidence="2">
    <location>
        <begin position="1458"/>
        <end position="1489"/>
    </location>
</feature>
<dbReference type="PANTHER" id="PTHR46298:SF1">
    <property type="entry name" value="ANDROGLOBIN"/>
    <property type="match status" value="1"/>
</dbReference>
<dbReference type="InterPro" id="IPR038765">
    <property type="entry name" value="Papain-like_cys_pep_sf"/>
</dbReference>
<dbReference type="GO" id="GO:0004198">
    <property type="term" value="F:calcium-dependent cysteine-type endopeptidase activity"/>
    <property type="evidence" value="ECO:0007669"/>
    <property type="project" value="InterPro"/>
</dbReference>
<evidence type="ECO:0000313" key="5">
    <source>
        <dbReference type="EMBL" id="KAG5276818.1"/>
    </source>
</evidence>
<comment type="caution">
    <text evidence="5">The sequence shown here is derived from an EMBL/GenBank/DDBJ whole genome shotgun (WGS) entry which is preliminary data.</text>
</comment>
<feature type="compositionally biased region" description="Polar residues" evidence="2">
    <location>
        <begin position="349"/>
        <end position="363"/>
    </location>
</feature>
<feature type="domain" description="Calpain catalytic" evidence="3">
    <location>
        <begin position="104"/>
        <end position="285"/>
    </location>
</feature>
<feature type="compositionally biased region" description="Basic and acidic residues" evidence="2">
    <location>
        <begin position="521"/>
        <end position="531"/>
    </location>
</feature>
<dbReference type="GO" id="GO:0006508">
    <property type="term" value="P:proteolysis"/>
    <property type="evidence" value="ECO:0007669"/>
    <property type="project" value="InterPro"/>
</dbReference>
<comment type="caution">
    <text evidence="1">Lacks conserved residue(s) required for the propagation of feature annotation.</text>
</comment>